<feature type="domain" description="Xylanolytic transcriptional activator regulatory" evidence="10">
    <location>
        <begin position="275"/>
        <end position="402"/>
    </location>
</feature>
<dbReference type="GO" id="GO:0000981">
    <property type="term" value="F:DNA-binding transcription factor activity, RNA polymerase II-specific"/>
    <property type="evidence" value="ECO:0007669"/>
    <property type="project" value="InterPro"/>
</dbReference>
<dbReference type="GO" id="GO:0005634">
    <property type="term" value="C:nucleus"/>
    <property type="evidence" value="ECO:0007669"/>
    <property type="project" value="UniProtKB-SubCell"/>
</dbReference>
<evidence type="ECO:0000256" key="3">
    <source>
        <dbReference type="ARBA" id="ARBA00022833"/>
    </source>
</evidence>
<sequence>MLALLLEFLKMPASAEQTVAGWASAFRGTRPEEYEHQSEAVEMAQGLVLIGSLSGNFPSAVTSTINCALQSKILNSSISVKDYPTWVKMQQSTNRHRPGPFRRRRIPGTRAQQACLHCKDKKLKCDDKIPACGNSCLVLDAQTKKSRPRNYLEVLEGRVASLQGRDPGASSQPTPAAESNDNSTPSNSNPYTPEGRDGASDLSSRVGVLDFRSTQTEPQYLGSSSSFAFSRVINLSLTRDLPVVPTLTGLNNRRGSSPSPCLLPEYDVAVTLSNAYFKHIHPQYPFLHEPTFRAWEAMLYDSSQDFTEVGFSSSPLFFLNMVYAVAALLLPNTQSLAEQLYMSAQLYTDVLSKDNIESIQALLCYAMYSLRSLTGPSLWKLSGLALRQCIELGYHRGIRRFAPAASPLQKEMHIDDSSITDGGILGSPRNQPSQSPTTISTAIHVFKLRCIWARIHTSLFSDTTRLSVEDGTYHARIGQLRADLDSWLATAPSARPHASDDLSIFSKKAWFETNYSYTILLLYRGQLIEYKESSNQIFEDCIEASRNICQTYRRLYIGTAIRYTWGTLHCLFLAGLTYLHCLWTSPTAWESVRPEDVSKTCTDCTMVLVAIAEGWQSAAPYRDTFEALANRVIAMVFSKSRTVPAPLPPPSVVEAEGQDSWSHWINDMADAGVLDGVDGLLAGFISDFAGDMGHMDC</sequence>
<dbReference type="Proteomes" id="UP000554235">
    <property type="component" value="Unassembled WGS sequence"/>
</dbReference>
<dbReference type="InterPro" id="IPR052202">
    <property type="entry name" value="Yeast_MetPath_Reg"/>
</dbReference>
<evidence type="ECO:0000256" key="1">
    <source>
        <dbReference type="ARBA" id="ARBA00004123"/>
    </source>
</evidence>
<evidence type="ECO:0000313" key="12">
    <source>
        <dbReference type="Proteomes" id="UP000554235"/>
    </source>
</evidence>
<keyword evidence="3" id="KW-0862">Zinc</keyword>
<feature type="region of interest" description="Disordered" evidence="8">
    <location>
        <begin position="160"/>
        <end position="203"/>
    </location>
</feature>
<comment type="caution">
    <text evidence="11">The sequence shown here is derived from an EMBL/GenBank/DDBJ whole genome shotgun (WGS) entry which is preliminary data.</text>
</comment>
<dbReference type="OrthoDB" id="189997at2759"/>
<keyword evidence="6" id="KW-0804">Transcription</keyword>
<evidence type="ECO:0000313" key="11">
    <source>
        <dbReference type="EMBL" id="KAF4461054.1"/>
    </source>
</evidence>
<dbReference type="CDD" id="cd12148">
    <property type="entry name" value="fungal_TF_MHR"/>
    <property type="match status" value="1"/>
</dbReference>
<keyword evidence="9" id="KW-0732">Signal</keyword>
<dbReference type="AlphaFoldDB" id="A0A8H4P3E2"/>
<keyword evidence="7" id="KW-0539">Nucleus</keyword>
<dbReference type="PANTHER" id="PTHR47782">
    <property type="entry name" value="ZN(II)2CYS6 TRANSCRIPTION FACTOR (EUROFUNG)-RELATED"/>
    <property type="match status" value="1"/>
</dbReference>
<dbReference type="PANTHER" id="PTHR47782:SF12">
    <property type="entry name" value="ZN(II)2CYS6 TRANSCRIPTION FACTOR (EUROFUNG)"/>
    <property type="match status" value="1"/>
</dbReference>
<evidence type="ECO:0000256" key="9">
    <source>
        <dbReference type="SAM" id="SignalP"/>
    </source>
</evidence>
<dbReference type="GO" id="GO:0045944">
    <property type="term" value="P:positive regulation of transcription by RNA polymerase II"/>
    <property type="evidence" value="ECO:0007669"/>
    <property type="project" value="TreeGrafter"/>
</dbReference>
<proteinExistence type="predicted"/>
<evidence type="ECO:0000256" key="5">
    <source>
        <dbReference type="ARBA" id="ARBA00023125"/>
    </source>
</evidence>
<feature type="compositionally biased region" description="Low complexity" evidence="8">
    <location>
        <begin position="179"/>
        <end position="193"/>
    </location>
</feature>
<name>A0A8H4P3E2_9HYPO</name>
<dbReference type="EMBL" id="JAADYS010001792">
    <property type="protein sequence ID" value="KAF4461054.1"/>
    <property type="molecule type" value="Genomic_DNA"/>
</dbReference>
<dbReference type="InterPro" id="IPR036864">
    <property type="entry name" value="Zn2-C6_fun-type_DNA-bd_sf"/>
</dbReference>
<reference evidence="11 12" key="1">
    <citation type="submission" date="2020-01" db="EMBL/GenBank/DDBJ databases">
        <title>Identification and distribution of gene clusters putatively required for synthesis of sphingolipid metabolism inhibitors in phylogenetically diverse species of the filamentous fungus Fusarium.</title>
        <authorList>
            <person name="Kim H.-S."/>
            <person name="Busman M."/>
            <person name="Brown D.W."/>
            <person name="Divon H."/>
            <person name="Uhlig S."/>
            <person name="Proctor R.H."/>
        </authorList>
    </citation>
    <scope>NUCLEOTIDE SEQUENCE [LARGE SCALE GENOMIC DNA]</scope>
    <source>
        <strain evidence="11 12">NRRL 20459</strain>
    </source>
</reference>
<evidence type="ECO:0000256" key="6">
    <source>
        <dbReference type="ARBA" id="ARBA00023163"/>
    </source>
</evidence>
<keyword evidence="12" id="KW-1185">Reference proteome</keyword>
<dbReference type="Pfam" id="PF04082">
    <property type="entry name" value="Fungal_trans"/>
    <property type="match status" value="1"/>
</dbReference>
<protein>
    <submittedName>
        <fullName evidence="11">Purine utilization positive regulator</fullName>
    </submittedName>
</protein>
<gene>
    <name evidence="11" type="ORF">FALBO_12151</name>
</gene>
<dbReference type="Gene3D" id="4.10.240.10">
    <property type="entry name" value="Zn(2)-C6 fungal-type DNA-binding domain"/>
    <property type="match status" value="1"/>
</dbReference>
<evidence type="ECO:0000256" key="4">
    <source>
        <dbReference type="ARBA" id="ARBA00023015"/>
    </source>
</evidence>
<feature type="signal peptide" evidence="9">
    <location>
        <begin position="1"/>
        <end position="15"/>
    </location>
</feature>
<dbReference type="GO" id="GO:0006351">
    <property type="term" value="P:DNA-templated transcription"/>
    <property type="evidence" value="ECO:0007669"/>
    <property type="project" value="InterPro"/>
</dbReference>
<evidence type="ECO:0000256" key="7">
    <source>
        <dbReference type="ARBA" id="ARBA00023242"/>
    </source>
</evidence>
<keyword evidence="4" id="KW-0805">Transcription regulation</keyword>
<keyword evidence="2" id="KW-0479">Metal-binding</keyword>
<dbReference type="InterPro" id="IPR007219">
    <property type="entry name" value="XnlR_reg_dom"/>
</dbReference>
<evidence type="ECO:0000259" key="10">
    <source>
        <dbReference type="Pfam" id="PF04082"/>
    </source>
</evidence>
<evidence type="ECO:0000256" key="2">
    <source>
        <dbReference type="ARBA" id="ARBA00022723"/>
    </source>
</evidence>
<keyword evidence="5" id="KW-0238">DNA-binding</keyword>
<organism evidence="11 12">
    <name type="scientific">Fusarium albosuccineum</name>
    <dbReference type="NCBI Taxonomy" id="1237068"/>
    <lineage>
        <taxon>Eukaryota</taxon>
        <taxon>Fungi</taxon>
        <taxon>Dikarya</taxon>
        <taxon>Ascomycota</taxon>
        <taxon>Pezizomycotina</taxon>
        <taxon>Sordariomycetes</taxon>
        <taxon>Hypocreomycetidae</taxon>
        <taxon>Hypocreales</taxon>
        <taxon>Nectriaceae</taxon>
        <taxon>Fusarium</taxon>
        <taxon>Fusarium decemcellulare species complex</taxon>
    </lineage>
</organism>
<evidence type="ECO:0000256" key="8">
    <source>
        <dbReference type="SAM" id="MobiDB-lite"/>
    </source>
</evidence>
<comment type="subcellular location">
    <subcellularLocation>
        <location evidence="1">Nucleus</location>
    </subcellularLocation>
</comment>
<dbReference type="GO" id="GO:0043565">
    <property type="term" value="F:sequence-specific DNA binding"/>
    <property type="evidence" value="ECO:0007669"/>
    <property type="project" value="TreeGrafter"/>
</dbReference>
<feature type="chain" id="PRO_5034832804" evidence="9">
    <location>
        <begin position="16"/>
        <end position="697"/>
    </location>
</feature>
<dbReference type="SUPFAM" id="SSF57701">
    <property type="entry name" value="Zn2/Cys6 DNA-binding domain"/>
    <property type="match status" value="1"/>
</dbReference>
<accession>A0A8H4P3E2</accession>
<dbReference type="GO" id="GO:0008270">
    <property type="term" value="F:zinc ion binding"/>
    <property type="evidence" value="ECO:0007669"/>
    <property type="project" value="InterPro"/>
</dbReference>